<reference evidence="5" key="1">
    <citation type="journal article" date="2023" name="Commun. Biol.">
        <title>Genome analysis of Parmales, the sister group of diatoms, reveals the evolutionary specialization of diatoms from phago-mixotrophs to photoautotrophs.</title>
        <authorList>
            <person name="Ban H."/>
            <person name="Sato S."/>
            <person name="Yoshikawa S."/>
            <person name="Yamada K."/>
            <person name="Nakamura Y."/>
            <person name="Ichinomiya M."/>
            <person name="Sato N."/>
            <person name="Blanc-Mathieu R."/>
            <person name="Endo H."/>
            <person name="Kuwata A."/>
            <person name="Ogata H."/>
        </authorList>
    </citation>
    <scope>NUCLEOTIDE SEQUENCE [LARGE SCALE GENOMIC DNA]</scope>
</reference>
<dbReference type="SUPFAM" id="SSF52768">
    <property type="entry name" value="Arginase/deacetylase"/>
    <property type="match status" value="1"/>
</dbReference>
<organism evidence="4 5">
    <name type="scientific">Triparma columacea</name>
    <dbReference type="NCBI Taxonomy" id="722753"/>
    <lineage>
        <taxon>Eukaryota</taxon>
        <taxon>Sar</taxon>
        <taxon>Stramenopiles</taxon>
        <taxon>Ochrophyta</taxon>
        <taxon>Bolidophyceae</taxon>
        <taxon>Parmales</taxon>
        <taxon>Triparmaceae</taxon>
        <taxon>Triparma</taxon>
    </lineage>
</organism>
<feature type="region of interest" description="Disordered" evidence="1">
    <location>
        <begin position="338"/>
        <end position="360"/>
    </location>
</feature>
<evidence type="ECO:0000259" key="3">
    <source>
        <dbReference type="Pfam" id="PF00850"/>
    </source>
</evidence>
<dbReference type="PRINTS" id="PR01270">
    <property type="entry name" value="HDASUPER"/>
</dbReference>
<dbReference type="InterPro" id="IPR000286">
    <property type="entry name" value="HDACs"/>
</dbReference>
<keyword evidence="5" id="KW-1185">Reference proteome</keyword>
<dbReference type="PANTHER" id="PTHR10625:SF10">
    <property type="entry name" value="HISTONE DEACETYLASE HDAC1"/>
    <property type="match status" value="1"/>
</dbReference>
<gene>
    <name evidence="4" type="ORF">TrCOL_g5204</name>
</gene>
<proteinExistence type="predicted"/>
<dbReference type="GO" id="GO:0040029">
    <property type="term" value="P:epigenetic regulation of gene expression"/>
    <property type="evidence" value="ECO:0007669"/>
    <property type="project" value="TreeGrafter"/>
</dbReference>
<dbReference type="Gene3D" id="3.40.800.20">
    <property type="entry name" value="Histone deacetylase domain"/>
    <property type="match status" value="1"/>
</dbReference>
<dbReference type="InterPro" id="IPR023801">
    <property type="entry name" value="His_deacetylse_dom"/>
</dbReference>
<sequence>MYAALLFLIAGEFISLHHAVSCYGCKTWACSPLQKGRSSHLSQVLQSSTRRCTSLLDSSDIDSRDIEFLTTPSSLKHLSCIEKKVSRNSESSWNDQKTAAAVGAIVFATVLGYAGDIFLGPGVSFFTSSVGGGLGWKLLGGDSVRENDIPVDGGKDKKFVVDVPARLRAILNRLSLEGHIVRKVEPKIKRGEAERLVGLIHDFEYIKSLKDACDKCLETGKPRRLRQSYSRTLVDENSYEAAMDAVGLWLHATDRVLRGGGKAFVLVRPPSHHATRSRGMGGCLVNAIACAAIHALEINGIRSVGILDVDAHFGNGIANCIEENQRIRYVSLHEHNRGMSLGGSRPEYDPRSPEEADNGPSGNICNIVLKKGEGWETYEGKLMRGLAFLKDCDILIVAAGFDAVKEDNTSGLSLVPEDFRAIGHCINKTMEKKPIVFGLEGGYTHHMGGGPEGMGGVLGDCVAEFIEGLRGV</sequence>
<dbReference type="Proteomes" id="UP001165065">
    <property type="component" value="Unassembled WGS sequence"/>
</dbReference>
<dbReference type="AlphaFoldDB" id="A0A9W7LGI8"/>
<name>A0A9W7LGI8_9STRA</name>
<dbReference type="OrthoDB" id="424012at2759"/>
<evidence type="ECO:0000313" key="4">
    <source>
        <dbReference type="EMBL" id="GMI49303.1"/>
    </source>
</evidence>
<dbReference type="PANTHER" id="PTHR10625">
    <property type="entry name" value="HISTONE DEACETYLASE HDAC1-RELATED"/>
    <property type="match status" value="1"/>
</dbReference>
<keyword evidence="2" id="KW-0732">Signal</keyword>
<feature type="chain" id="PRO_5040911298" description="Histone deacetylase domain-containing protein" evidence="2">
    <location>
        <begin position="20"/>
        <end position="472"/>
    </location>
</feature>
<accession>A0A9W7LGI8</accession>
<dbReference type="InterPro" id="IPR023696">
    <property type="entry name" value="Ureohydrolase_dom_sf"/>
</dbReference>
<protein>
    <recommendedName>
        <fullName evidence="3">Histone deacetylase domain-containing protein</fullName>
    </recommendedName>
</protein>
<evidence type="ECO:0000256" key="1">
    <source>
        <dbReference type="SAM" id="MobiDB-lite"/>
    </source>
</evidence>
<evidence type="ECO:0000256" key="2">
    <source>
        <dbReference type="SAM" id="SignalP"/>
    </source>
</evidence>
<dbReference type="EMBL" id="BRYA01000489">
    <property type="protein sequence ID" value="GMI49303.1"/>
    <property type="molecule type" value="Genomic_DNA"/>
</dbReference>
<evidence type="ECO:0000313" key="5">
    <source>
        <dbReference type="Proteomes" id="UP001165065"/>
    </source>
</evidence>
<comment type="caution">
    <text evidence="4">The sequence shown here is derived from an EMBL/GenBank/DDBJ whole genome shotgun (WGS) entry which is preliminary data.</text>
</comment>
<dbReference type="GO" id="GO:0004407">
    <property type="term" value="F:histone deacetylase activity"/>
    <property type="evidence" value="ECO:0007669"/>
    <property type="project" value="TreeGrafter"/>
</dbReference>
<dbReference type="Pfam" id="PF00850">
    <property type="entry name" value="Hist_deacetyl"/>
    <property type="match status" value="1"/>
</dbReference>
<feature type="signal peptide" evidence="2">
    <location>
        <begin position="1"/>
        <end position="19"/>
    </location>
</feature>
<dbReference type="InterPro" id="IPR037138">
    <property type="entry name" value="His_deacetylse_dom_sf"/>
</dbReference>
<feature type="domain" description="Histone deacetylase" evidence="3">
    <location>
        <begin position="163"/>
        <end position="445"/>
    </location>
</feature>